<dbReference type="PANTHER" id="PTHR35546">
    <property type="entry name" value="F-BOX PROTEIN INTERACTION DOMAIN PROTEIN-RELATED"/>
    <property type="match status" value="1"/>
</dbReference>
<dbReference type="Gene3D" id="1.20.1280.50">
    <property type="match status" value="1"/>
</dbReference>
<evidence type="ECO:0000259" key="1">
    <source>
        <dbReference type="SMART" id="SM00256"/>
    </source>
</evidence>
<dbReference type="Gramene" id="TVU21132">
    <property type="protein sequence ID" value="TVU21132"/>
    <property type="gene ID" value="EJB05_30751"/>
</dbReference>
<evidence type="ECO:0000313" key="2">
    <source>
        <dbReference type="EMBL" id="TVU21132.1"/>
    </source>
</evidence>
<dbReference type="OrthoDB" id="600718at2759"/>
<proteinExistence type="predicted"/>
<dbReference type="InterPro" id="IPR036047">
    <property type="entry name" value="F-box-like_dom_sf"/>
</dbReference>
<dbReference type="InterPro" id="IPR001810">
    <property type="entry name" value="F-box_dom"/>
</dbReference>
<comment type="caution">
    <text evidence="2">The sequence shown here is derived from an EMBL/GenBank/DDBJ whole genome shotgun (WGS) entry which is preliminary data.</text>
</comment>
<dbReference type="PANTHER" id="PTHR35546:SF130">
    <property type="entry name" value="EXPRESSED PROTEIN"/>
    <property type="match status" value="1"/>
</dbReference>
<reference evidence="2 3" key="1">
    <citation type="journal article" date="2019" name="Sci. Rep.">
        <title>A high-quality genome of Eragrostis curvula grass provides insights into Poaceae evolution and supports new strategies to enhance forage quality.</title>
        <authorList>
            <person name="Carballo J."/>
            <person name="Santos B.A.C.M."/>
            <person name="Zappacosta D."/>
            <person name="Garbus I."/>
            <person name="Selva J.P."/>
            <person name="Gallo C.A."/>
            <person name="Diaz A."/>
            <person name="Albertini E."/>
            <person name="Caccamo M."/>
            <person name="Echenique V."/>
        </authorList>
    </citation>
    <scope>NUCLEOTIDE SEQUENCE [LARGE SCALE GENOMIC DNA]</scope>
    <source>
        <strain evidence="3">cv. Victoria</strain>
        <tissue evidence="2">Leaf</tissue>
    </source>
</reference>
<gene>
    <name evidence="2" type="ORF">EJB05_30751</name>
</gene>
<dbReference type="NCBIfam" id="TIGR01640">
    <property type="entry name" value="F_box_assoc_1"/>
    <property type="match status" value="1"/>
</dbReference>
<dbReference type="Pfam" id="PF08268">
    <property type="entry name" value="FBA_3"/>
    <property type="match status" value="1"/>
</dbReference>
<dbReference type="InterPro" id="IPR013187">
    <property type="entry name" value="F-box-assoc_dom_typ3"/>
</dbReference>
<dbReference type="Proteomes" id="UP000324897">
    <property type="component" value="Unassembled WGS sequence"/>
</dbReference>
<dbReference type="SMART" id="SM00256">
    <property type="entry name" value="FBOX"/>
    <property type="match status" value="1"/>
</dbReference>
<protein>
    <recommendedName>
        <fullName evidence="1">F-box domain-containing protein</fullName>
    </recommendedName>
</protein>
<dbReference type="AlphaFoldDB" id="A0A5J9UBQ5"/>
<feature type="domain" description="F-box" evidence="1">
    <location>
        <begin position="99"/>
        <end position="139"/>
    </location>
</feature>
<dbReference type="SUPFAM" id="SSF81383">
    <property type="entry name" value="F-box domain"/>
    <property type="match status" value="1"/>
</dbReference>
<dbReference type="InterPro" id="IPR055290">
    <property type="entry name" value="At3g26010-like"/>
</dbReference>
<feature type="non-terminal residue" evidence="2">
    <location>
        <position position="1"/>
    </location>
</feature>
<dbReference type="Pfam" id="PF12937">
    <property type="entry name" value="F-box-like"/>
    <property type="match status" value="1"/>
</dbReference>
<evidence type="ECO:0000313" key="3">
    <source>
        <dbReference type="Proteomes" id="UP000324897"/>
    </source>
</evidence>
<accession>A0A5J9UBQ5</accession>
<dbReference type="EMBL" id="RWGY01000026">
    <property type="protein sequence ID" value="TVU21132.1"/>
    <property type="molecule type" value="Genomic_DNA"/>
</dbReference>
<keyword evidence="3" id="KW-1185">Reference proteome</keyword>
<organism evidence="2 3">
    <name type="scientific">Eragrostis curvula</name>
    <name type="common">weeping love grass</name>
    <dbReference type="NCBI Taxonomy" id="38414"/>
    <lineage>
        <taxon>Eukaryota</taxon>
        <taxon>Viridiplantae</taxon>
        <taxon>Streptophyta</taxon>
        <taxon>Embryophyta</taxon>
        <taxon>Tracheophyta</taxon>
        <taxon>Spermatophyta</taxon>
        <taxon>Magnoliopsida</taxon>
        <taxon>Liliopsida</taxon>
        <taxon>Poales</taxon>
        <taxon>Poaceae</taxon>
        <taxon>PACMAD clade</taxon>
        <taxon>Chloridoideae</taxon>
        <taxon>Eragrostideae</taxon>
        <taxon>Eragrostidinae</taxon>
        <taxon>Eragrostis</taxon>
    </lineage>
</organism>
<sequence length="471" mass="53455">MLLPRRQPTIITCASCRAAAPVTRLCLDAHLHLPPGAAVAEPYGFGAAAAAAVIRWRRGHPWVGGVPPHGGRRREPFAFSSPTLIRFVKMPGRDQFYRLHDDIVASILVRLLPKQIARARLVCRRWRAITTDHHFVRASFSRPHAGHGHPITGFFYTSRFMVGSSYLALDRESEVGPSITPTYPASGTTTFSVASSCSGLLLLVRWLPNCQEVYYVCNPLTRQTVPIGELGVGCLCLNLAFDMIKSRHFKVVALGNTHSVYVYSPETRTWRMAIHSDHSASLFHGLCPTRGIFWNGSVVWIVAHSLVRFSIEEEHVTKMPMPLRKKDWICAYIGESGGHLQMIGYTKKEKLTACFDVLEMQEHQSEWSILFRVDLSRVKELYPNIEWPTWDTRYHQQKIMDYLALSPIYVIRGIGKTGQHALIFSTPGKIMSYKMMDREISVIKEIGNPFQLQLEQFWYSFYAYNPSLFAL</sequence>
<dbReference type="InterPro" id="IPR017451">
    <property type="entry name" value="F-box-assoc_interact_dom"/>
</dbReference>
<name>A0A5J9UBQ5_9POAL</name>